<feature type="transmembrane region" description="Helical" evidence="9">
    <location>
        <begin position="272"/>
        <end position="291"/>
    </location>
</feature>
<evidence type="ECO:0000256" key="3">
    <source>
        <dbReference type="ARBA" id="ARBA00022692"/>
    </source>
</evidence>
<evidence type="ECO:0000256" key="8">
    <source>
        <dbReference type="ARBA" id="ARBA00023136"/>
    </source>
</evidence>
<evidence type="ECO:0000313" key="10">
    <source>
        <dbReference type="EMBL" id="KAI6655099.1"/>
    </source>
</evidence>
<gene>
    <name evidence="10" type="ORF">LOD99_2388</name>
</gene>
<comment type="subcellular location">
    <subcellularLocation>
        <location evidence="1">Mitochondrion outer membrane</location>
        <topology evidence="1">Multi-pass membrane protein</topology>
    </subcellularLocation>
</comment>
<keyword evidence="5" id="KW-1000">Mitochondrion outer membrane</keyword>
<dbReference type="PANTHER" id="PTHR10780:SF18">
    <property type="entry name" value="LD43650P"/>
    <property type="match status" value="1"/>
</dbReference>
<keyword evidence="3 9" id="KW-0812">Transmembrane</keyword>
<dbReference type="GO" id="GO:0005741">
    <property type="term" value="C:mitochondrial outer membrane"/>
    <property type="evidence" value="ECO:0007669"/>
    <property type="project" value="UniProtKB-SubCell"/>
</dbReference>
<name>A0AAV7K3D1_9METZ</name>
<dbReference type="SUPFAM" id="SSF103506">
    <property type="entry name" value="Mitochondrial carrier"/>
    <property type="match status" value="1"/>
</dbReference>
<evidence type="ECO:0000256" key="1">
    <source>
        <dbReference type="ARBA" id="ARBA00004374"/>
    </source>
</evidence>
<evidence type="ECO:0000256" key="5">
    <source>
        <dbReference type="ARBA" id="ARBA00022787"/>
    </source>
</evidence>
<keyword evidence="11" id="KW-1185">Reference proteome</keyword>
<comment type="caution">
    <text evidence="10">The sequence shown here is derived from an EMBL/GenBank/DDBJ whole genome shotgun (WGS) entry which is preliminary data.</text>
</comment>
<evidence type="ECO:0000256" key="2">
    <source>
        <dbReference type="ARBA" id="ARBA00006375"/>
    </source>
</evidence>
<sequence length="346" mass="39410">MYFSTSSLNSRSIWGVSLSPQFKTEIRFSSTICLPLLQLNGGSDPDLPQPPKQFKVSSFLQILLFNIGKVSSFLVQYGYEPVSPYTVATRSITDYLMGRPKVSCVYLPGIYGYSKGLVQKFGWSCVLAGVGPGLTIKLIEEIIEMQLAHPIENFLCKKFGYHMQNDNYPFFNMKKIMVVCIQKTIISSVTLFYTYPIIVVENNCILRCIKGEPSVWMWNIFRQVWQEAGIGGIYSGVIPLLLGQITTIWCMEFILEIYRLITHNEVKLLNCLFYYLSSFVVSYLTYPAYLVSGIMSANKSTARLNLEIPQLPVFKSSLACFKHLYNTGIWFRGSSLILRRFICTEL</sequence>
<dbReference type="InterPro" id="IPR023395">
    <property type="entry name" value="MCP_dom_sf"/>
</dbReference>
<comment type="similarity">
    <text evidence="2">Belongs to the mitochondrial carrier (TC 2.A.29) family.</text>
</comment>
<keyword evidence="4" id="KW-0677">Repeat</keyword>
<evidence type="ECO:0000256" key="6">
    <source>
        <dbReference type="ARBA" id="ARBA00022989"/>
    </source>
</evidence>
<keyword evidence="8 9" id="KW-0472">Membrane</keyword>
<reference evidence="10 11" key="1">
    <citation type="journal article" date="2023" name="BMC Biol.">
        <title>The compact genome of the sponge Oopsacas minuta (Hexactinellida) is lacking key metazoan core genes.</title>
        <authorList>
            <person name="Santini S."/>
            <person name="Schenkelaars Q."/>
            <person name="Jourda C."/>
            <person name="Duchesne M."/>
            <person name="Belahbib H."/>
            <person name="Rocher C."/>
            <person name="Selva M."/>
            <person name="Riesgo A."/>
            <person name="Vervoort M."/>
            <person name="Leys S.P."/>
            <person name="Kodjabachian L."/>
            <person name="Le Bivic A."/>
            <person name="Borchiellini C."/>
            <person name="Claverie J.M."/>
            <person name="Renard E."/>
        </authorList>
    </citation>
    <scope>NUCLEOTIDE SEQUENCE [LARGE SCALE GENOMIC DNA]</scope>
    <source>
        <strain evidence="10">SPO-2</strain>
    </source>
</reference>
<dbReference type="Proteomes" id="UP001165289">
    <property type="component" value="Unassembled WGS sequence"/>
</dbReference>
<evidence type="ECO:0000256" key="9">
    <source>
        <dbReference type="SAM" id="Phobius"/>
    </source>
</evidence>
<proteinExistence type="inferred from homology"/>
<dbReference type="Pfam" id="PF00153">
    <property type="entry name" value="Mito_carr"/>
    <property type="match status" value="1"/>
</dbReference>
<dbReference type="PANTHER" id="PTHR10780">
    <property type="entry name" value="MITOCHONDRIAL CARRIER HOMOLOG"/>
    <property type="match status" value="1"/>
</dbReference>
<dbReference type="AlphaFoldDB" id="A0AAV7K3D1"/>
<protein>
    <submittedName>
        <fullName evidence="10">Mitochondrial carrier-like protein 1</fullName>
    </submittedName>
</protein>
<dbReference type="EMBL" id="JAKMXF010000210">
    <property type="protein sequence ID" value="KAI6655099.1"/>
    <property type="molecule type" value="Genomic_DNA"/>
</dbReference>
<accession>A0AAV7K3D1</accession>
<evidence type="ECO:0000256" key="4">
    <source>
        <dbReference type="ARBA" id="ARBA00022737"/>
    </source>
</evidence>
<evidence type="ECO:0000313" key="11">
    <source>
        <dbReference type="Proteomes" id="UP001165289"/>
    </source>
</evidence>
<keyword evidence="6 9" id="KW-1133">Transmembrane helix</keyword>
<dbReference type="Gene3D" id="1.50.40.10">
    <property type="entry name" value="Mitochondrial carrier domain"/>
    <property type="match status" value="1"/>
</dbReference>
<evidence type="ECO:0000256" key="7">
    <source>
        <dbReference type="ARBA" id="ARBA00023128"/>
    </source>
</evidence>
<dbReference type="InterPro" id="IPR018108">
    <property type="entry name" value="MCP_transmembrane"/>
</dbReference>
<keyword evidence="7" id="KW-0496">Mitochondrion</keyword>
<organism evidence="10 11">
    <name type="scientific">Oopsacas minuta</name>
    <dbReference type="NCBI Taxonomy" id="111878"/>
    <lineage>
        <taxon>Eukaryota</taxon>
        <taxon>Metazoa</taxon>
        <taxon>Porifera</taxon>
        <taxon>Hexactinellida</taxon>
        <taxon>Hexasterophora</taxon>
        <taxon>Lyssacinosida</taxon>
        <taxon>Leucopsacidae</taxon>
        <taxon>Oopsacas</taxon>
    </lineage>
</organism>